<dbReference type="FunFam" id="3.30.160.60:FF:000671">
    <property type="entry name" value="Zinc finger protein 26"/>
    <property type="match status" value="1"/>
</dbReference>
<gene>
    <name evidence="9" type="primary">Znf883</name>
    <name evidence="9" type="ORF">COPSEC_R16421</name>
</gene>
<dbReference type="Pfam" id="PF00096">
    <property type="entry name" value="zf-C2H2"/>
    <property type="match status" value="1"/>
</dbReference>
<protein>
    <submittedName>
        <fullName evidence="9">ZN883 protein</fullName>
    </submittedName>
</protein>
<dbReference type="PROSITE" id="PS00028">
    <property type="entry name" value="ZINC_FINGER_C2H2_1"/>
    <property type="match status" value="1"/>
</dbReference>
<dbReference type="PROSITE" id="PS50157">
    <property type="entry name" value="ZINC_FINGER_C2H2_2"/>
    <property type="match status" value="2"/>
</dbReference>
<keyword evidence="5" id="KW-0862">Zinc</keyword>
<dbReference type="FunFam" id="3.30.160.60:FF:002343">
    <property type="entry name" value="Zinc finger protein 33A"/>
    <property type="match status" value="1"/>
</dbReference>
<dbReference type="GO" id="GO:0000978">
    <property type="term" value="F:RNA polymerase II cis-regulatory region sequence-specific DNA binding"/>
    <property type="evidence" value="ECO:0007669"/>
    <property type="project" value="TreeGrafter"/>
</dbReference>
<evidence type="ECO:0000313" key="10">
    <source>
        <dbReference type="Proteomes" id="UP000659062"/>
    </source>
</evidence>
<dbReference type="PANTHER" id="PTHR23226">
    <property type="entry name" value="ZINC FINGER AND SCAN DOMAIN-CONTAINING"/>
    <property type="match status" value="1"/>
</dbReference>
<evidence type="ECO:0000256" key="4">
    <source>
        <dbReference type="ARBA" id="ARBA00022771"/>
    </source>
</evidence>
<evidence type="ECO:0000259" key="8">
    <source>
        <dbReference type="PROSITE" id="PS50157"/>
    </source>
</evidence>
<evidence type="ECO:0000256" key="1">
    <source>
        <dbReference type="ARBA" id="ARBA00004123"/>
    </source>
</evidence>
<evidence type="ECO:0000256" key="3">
    <source>
        <dbReference type="ARBA" id="ARBA00022737"/>
    </source>
</evidence>
<dbReference type="AlphaFoldDB" id="A0A851W9N9"/>
<keyword evidence="2" id="KW-0479">Metal-binding</keyword>
<dbReference type="OrthoDB" id="8922241at2759"/>
<keyword evidence="6" id="KW-0539">Nucleus</keyword>
<dbReference type="Proteomes" id="UP000659062">
    <property type="component" value="Unassembled WGS sequence"/>
</dbReference>
<reference evidence="9" key="1">
    <citation type="submission" date="2019-09" db="EMBL/GenBank/DDBJ databases">
        <title>Bird 10,000 Genomes (B10K) Project - Family phase.</title>
        <authorList>
            <person name="Zhang G."/>
        </authorList>
    </citation>
    <scope>NUCLEOTIDE SEQUENCE</scope>
    <source>
        <strain evidence="9">OUT-0061</strain>
        <tissue evidence="9">Blood</tissue>
    </source>
</reference>
<comment type="caution">
    <text evidence="9">The sequence shown here is derived from an EMBL/GenBank/DDBJ whole genome shotgun (WGS) entry which is preliminary data.</text>
</comment>
<evidence type="ECO:0000313" key="9">
    <source>
        <dbReference type="EMBL" id="NXD46790.1"/>
    </source>
</evidence>
<dbReference type="Gene3D" id="3.30.160.60">
    <property type="entry name" value="Classic Zinc Finger"/>
    <property type="match status" value="2"/>
</dbReference>
<dbReference type="InterPro" id="IPR013087">
    <property type="entry name" value="Znf_C2H2_type"/>
</dbReference>
<organism evidence="9 10">
    <name type="scientific">Copsychus sechellarum</name>
    <dbReference type="NCBI Taxonomy" id="797021"/>
    <lineage>
        <taxon>Eukaryota</taxon>
        <taxon>Metazoa</taxon>
        <taxon>Chordata</taxon>
        <taxon>Craniata</taxon>
        <taxon>Vertebrata</taxon>
        <taxon>Euteleostomi</taxon>
        <taxon>Archelosauria</taxon>
        <taxon>Archosauria</taxon>
        <taxon>Dinosauria</taxon>
        <taxon>Saurischia</taxon>
        <taxon>Theropoda</taxon>
        <taxon>Coelurosauria</taxon>
        <taxon>Aves</taxon>
        <taxon>Neognathae</taxon>
        <taxon>Neoaves</taxon>
        <taxon>Telluraves</taxon>
        <taxon>Australaves</taxon>
        <taxon>Passeriformes</taxon>
        <taxon>Muscicapidae</taxon>
        <taxon>Copsychus</taxon>
    </lineage>
</organism>
<keyword evidence="4 7" id="KW-0863">Zinc-finger</keyword>
<comment type="subcellular location">
    <subcellularLocation>
        <location evidence="1">Nucleus</location>
    </subcellularLocation>
</comment>
<feature type="domain" description="C2H2-type" evidence="8">
    <location>
        <begin position="14"/>
        <end position="41"/>
    </location>
</feature>
<sequence>LVWHQRIHTGEWPYECGECGKGFSNSSNLMLHQVLHPGEWPHTCLECGKSFGWISGLRNH</sequence>
<dbReference type="EMBL" id="WBNE01000634">
    <property type="protein sequence ID" value="NXD46790.1"/>
    <property type="molecule type" value="Genomic_DNA"/>
</dbReference>
<evidence type="ECO:0000256" key="2">
    <source>
        <dbReference type="ARBA" id="ARBA00022723"/>
    </source>
</evidence>
<evidence type="ECO:0000256" key="7">
    <source>
        <dbReference type="PROSITE-ProRule" id="PRU00042"/>
    </source>
</evidence>
<dbReference type="GO" id="GO:0005634">
    <property type="term" value="C:nucleus"/>
    <property type="evidence" value="ECO:0007669"/>
    <property type="project" value="UniProtKB-SubCell"/>
</dbReference>
<dbReference type="GO" id="GO:0000981">
    <property type="term" value="F:DNA-binding transcription factor activity, RNA polymerase II-specific"/>
    <property type="evidence" value="ECO:0007669"/>
    <property type="project" value="TreeGrafter"/>
</dbReference>
<proteinExistence type="predicted"/>
<evidence type="ECO:0000256" key="5">
    <source>
        <dbReference type="ARBA" id="ARBA00022833"/>
    </source>
</evidence>
<dbReference type="GO" id="GO:0008270">
    <property type="term" value="F:zinc ion binding"/>
    <property type="evidence" value="ECO:0007669"/>
    <property type="project" value="UniProtKB-KW"/>
</dbReference>
<name>A0A851W9N9_9PASS</name>
<feature type="domain" description="C2H2-type" evidence="8">
    <location>
        <begin position="42"/>
        <end position="60"/>
    </location>
</feature>
<accession>A0A851W9N9</accession>
<keyword evidence="10" id="KW-1185">Reference proteome</keyword>
<feature type="non-terminal residue" evidence="9">
    <location>
        <position position="60"/>
    </location>
</feature>
<dbReference type="PANTHER" id="PTHR23226:SF416">
    <property type="entry name" value="FI01424P"/>
    <property type="match status" value="1"/>
</dbReference>
<dbReference type="InterPro" id="IPR036236">
    <property type="entry name" value="Znf_C2H2_sf"/>
</dbReference>
<dbReference type="SUPFAM" id="SSF57667">
    <property type="entry name" value="beta-beta-alpha zinc fingers"/>
    <property type="match status" value="1"/>
</dbReference>
<evidence type="ECO:0000256" key="6">
    <source>
        <dbReference type="ARBA" id="ARBA00023242"/>
    </source>
</evidence>
<feature type="non-terminal residue" evidence="9">
    <location>
        <position position="1"/>
    </location>
</feature>
<keyword evidence="3" id="KW-0677">Repeat</keyword>